<gene>
    <name evidence="9" type="ORF">HK099_006980</name>
</gene>
<keyword evidence="6" id="KW-0539">Nucleus</keyword>
<keyword evidence="2" id="KW-0479">Metal-binding</keyword>
<dbReference type="InterPro" id="IPR013087">
    <property type="entry name" value="Znf_C2H2_type"/>
</dbReference>
<keyword evidence="10" id="KW-1185">Reference proteome</keyword>
<protein>
    <recommendedName>
        <fullName evidence="8">C2H2-type domain-containing protein</fullName>
    </recommendedName>
</protein>
<evidence type="ECO:0000256" key="4">
    <source>
        <dbReference type="ARBA" id="ARBA00022771"/>
    </source>
</evidence>
<dbReference type="PROSITE" id="PS00028">
    <property type="entry name" value="ZINC_FINGER_C2H2_1"/>
    <property type="match status" value="2"/>
</dbReference>
<comment type="subcellular location">
    <subcellularLocation>
        <location evidence="1">Nucleus</location>
    </subcellularLocation>
</comment>
<evidence type="ECO:0000313" key="9">
    <source>
        <dbReference type="EMBL" id="KAJ3225335.1"/>
    </source>
</evidence>
<keyword evidence="5" id="KW-0862">Zinc</keyword>
<dbReference type="EMBL" id="JADGJW010000064">
    <property type="protein sequence ID" value="KAJ3225335.1"/>
    <property type="molecule type" value="Genomic_DNA"/>
</dbReference>
<dbReference type="GO" id="GO:0008270">
    <property type="term" value="F:zinc ion binding"/>
    <property type="evidence" value="ECO:0007669"/>
    <property type="project" value="UniProtKB-KW"/>
</dbReference>
<reference evidence="9" key="1">
    <citation type="submission" date="2020-05" db="EMBL/GenBank/DDBJ databases">
        <title>Phylogenomic resolution of chytrid fungi.</title>
        <authorList>
            <person name="Stajich J.E."/>
            <person name="Amses K."/>
            <person name="Simmons R."/>
            <person name="Seto K."/>
            <person name="Myers J."/>
            <person name="Bonds A."/>
            <person name="Quandt C.A."/>
            <person name="Barry K."/>
            <person name="Liu P."/>
            <person name="Grigoriev I."/>
            <person name="Longcore J.E."/>
            <person name="James T.Y."/>
        </authorList>
    </citation>
    <scope>NUCLEOTIDE SEQUENCE</scope>
    <source>
        <strain evidence="9">JEL0476</strain>
    </source>
</reference>
<comment type="caution">
    <text evidence="9">The sequence shown here is derived from an EMBL/GenBank/DDBJ whole genome shotgun (WGS) entry which is preliminary data.</text>
</comment>
<evidence type="ECO:0000256" key="5">
    <source>
        <dbReference type="ARBA" id="ARBA00022833"/>
    </source>
</evidence>
<dbReference type="GO" id="GO:0000981">
    <property type="term" value="F:DNA-binding transcription factor activity, RNA polymerase II-specific"/>
    <property type="evidence" value="ECO:0007669"/>
    <property type="project" value="TreeGrafter"/>
</dbReference>
<dbReference type="Pfam" id="PF00096">
    <property type="entry name" value="zf-C2H2"/>
    <property type="match status" value="2"/>
</dbReference>
<evidence type="ECO:0000256" key="1">
    <source>
        <dbReference type="ARBA" id="ARBA00004123"/>
    </source>
</evidence>
<keyword evidence="3" id="KW-0677">Repeat</keyword>
<dbReference type="SMART" id="SM00355">
    <property type="entry name" value="ZnF_C2H2"/>
    <property type="match status" value="3"/>
</dbReference>
<evidence type="ECO:0000256" key="6">
    <source>
        <dbReference type="ARBA" id="ARBA00023242"/>
    </source>
</evidence>
<proteinExistence type="predicted"/>
<dbReference type="PANTHER" id="PTHR24394">
    <property type="entry name" value="ZINC FINGER PROTEIN"/>
    <property type="match status" value="1"/>
</dbReference>
<dbReference type="FunFam" id="3.30.160.60:FF:000340">
    <property type="entry name" value="zinc finger protein 473 isoform X1"/>
    <property type="match status" value="1"/>
</dbReference>
<evidence type="ECO:0000313" key="10">
    <source>
        <dbReference type="Proteomes" id="UP001211065"/>
    </source>
</evidence>
<evidence type="ECO:0000256" key="3">
    <source>
        <dbReference type="ARBA" id="ARBA00022737"/>
    </source>
</evidence>
<accession>A0AAD5XY96</accession>
<organism evidence="9 10">
    <name type="scientific">Clydaea vesicula</name>
    <dbReference type="NCBI Taxonomy" id="447962"/>
    <lineage>
        <taxon>Eukaryota</taxon>
        <taxon>Fungi</taxon>
        <taxon>Fungi incertae sedis</taxon>
        <taxon>Chytridiomycota</taxon>
        <taxon>Chytridiomycota incertae sedis</taxon>
        <taxon>Chytridiomycetes</taxon>
        <taxon>Lobulomycetales</taxon>
        <taxon>Lobulomycetaceae</taxon>
        <taxon>Clydaea</taxon>
    </lineage>
</organism>
<evidence type="ECO:0000256" key="2">
    <source>
        <dbReference type="ARBA" id="ARBA00022723"/>
    </source>
</evidence>
<keyword evidence="4 7" id="KW-0863">Zinc-finger</keyword>
<dbReference type="Gene3D" id="3.30.160.60">
    <property type="entry name" value="Classic Zinc Finger"/>
    <property type="match status" value="1"/>
</dbReference>
<dbReference type="Proteomes" id="UP001211065">
    <property type="component" value="Unassembled WGS sequence"/>
</dbReference>
<dbReference type="PROSITE" id="PS50157">
    <property type="entry name" value="ZINC_FINGER_C2H2_2"/>
    <property type="match status" value="1"/>
</dbReference>
<sequence>MWELTHPPTCGTCSKTFTRPEGLKTHLLSSGHGPGIDIDLKGGSVKDPNDMDVDSVNIALFSKRIFKCELNSLKVHFRSIHEGIKPYSCVTCLKSFAHKHLLARHTRVHIQKIADSETMESLEEKAEEEKESEVSNSEKLRKETELKCLLQLTGCDYNLYTKETGRILICPVNANSNLTKNLSCKMQFKRIYDLSRHIDAFHPEVKKNIFNATDISFDNDDRMLSDNIYVGEKLVVMSNITSSMVTANNIVIWNTAGDRYPAIPIT</sequence>
<evidence type="ECO:0000256" key="7">
    <source>
        <dbReference type="PROSITE-ProRule" id="PRU00042"/>
    </source>
</evidence>
<dbReference type="GO" id="GO:0005634">
    <property type="term" value="C:nucleus"/>
    <property type="evidence" value="ECO:0007669"/>
    <property type="project" value="UniProtKB-SubCell"/>
</dbReference>
<feature type="domain" description="C2H2-type" evidence="8">
    <location>
        <begin position="87"/>
        <end position="114"/>
    </location>
</feature>
<evidence type="ECO:0000259" key="8">
    <source>
        <dbReference type="PROSITE" id="PS50157"/>
    </source>
</evidence>
<dbReference type="InterPro" id="IPR036236">
    <property type="entry name" value="Znf_C2H2_sf"/>
</dbReference>
<name>A0AAD5XY96_9FUNG</name>
<dbReference type="SUPFAM" id="SSF57667">
    <property type="entry name" value="beta-beta-alpha zinc fingers"/>
    <property type="match status" value="1"/>
</dbReference>
<dbReference type="PANTHER" id="PTHR24394:SF44">
    <property type="entry name" value="ZINC FINGER PROTEIN 271-LIKE"/>
    <property type="match status" value="1"/>
</dbReference>
<dbReference type="AlphaFoldDB" id="A0AAD5XY96"/>